<accession>A0A0A9FNL0</accession>
<dbReference type="EMBL" id="GBRH01184019">
    <property type="protein sequence ID" value="JAE13877.1"/>
    <property type="molecule type" value="Transcribed_RNA"/>
</dbReference>
<protein>
    <submittedName>
        <fullName evidence="1">Uncharacterized protein</fullName>
    </submittedName>
</protein>
<reference evidence="1" key="2">
    <citation type="journal article" date="2015" name="Data Brief">
        <title>Shoot transcriptome of the giant reed, Arundo donax.</title>
        <authorList>
            <person name="Barrero R.A."/>
            <person name="Guerrero F.D."/>
            <person name="Moolhuijzen P."/>
            <person name="Goolsby J.A."/>
            <person name="Tidwell J."/>
            <person name="Bellgard S.E."/>
            <person name="Bellgard M.I."/>
        </authorList>
    </citation>
    <scope>NUCLEOTIDE SEQUENCE</scope>
    <source>
        <tissue evidence="1">Shoot tissue taken approximately 20 cm above the soil surface</tissue>
    </source>
</reference>
<reference evidence="1" key="1">
    <citation type="submission" date="2014-09" db="EMBL/GenBank/DDBJ databases">
        <authorList>
            <person name="Magalhaes I.L.F."/>
            <person name="Oliveira U."/>
            <person name="Santos F.R."/>
            <person name="Vidigal T.H.D.A."/>
            <person name="Brescovit A.D."/>
            <person name="Santos A.J."/>
        </authorList>
    </citation>
    <scope>NUCLEOTIDE SEQUENCE</scope>
    <source>
        <tissue evidence="1">Shoot tissue taken approximately 20 cm above the soil surface</tissue>
    </source>
</reference>
<sequence>MFNLFPVLFPRILLISTKNSNSMAKVRSCE</sequence>
<evidence type="ECO:0000313" key="1">
    <source>
        <dbReference type="EMBL" id="JAE13877.1"/>
    </source>
</evidence>
<proteinExistence type="predicted"/>
<organism evidence="1">
    <name type="scientific">Arundo donax</name>
    <name type="common">Giant reed</name>
    <name type="synonym">Donax arundinaceus</name>
    <dbReference type="NCBI Taxonomy" id="35708"/>
    <lineage>
        <taxon>Eukaryota</taxon>
        <taxon>Viridiplantae</taxon>
        <taxon>Streptophyta</taxon>
        <taxon>Embryophyta</taxon>
        <taxon>Tracheophyta</taxon>
        <taxon>Spermatophyta</taxon>
        <taxon>Magnoliopsida</taxon>
        <taxon>Liliopsida</taxon>
        <taxon>Poales</taxon>
        <taxon>Poaceae</taxon>
        <taxon>PACMAD clade</taxon>
        <taxon>Arundinoideae</taxon>
        <taxon>Arundineae</taxon>
        <taxon>Arundo</taxon>
    </lineage>
</organism>
<name>A0A0A9FNL0_ARUDO</name>
<dbReference type="AlphaFoldDB" id="A0A0A9FNL0"/>